<protein>
    <submittedName>
        <fullName evidence="2">Uncharacterized protein</fullName>
    </submittedName>
</protein>
<reference evidence="2 3" key="1">
    <citation type="submission" date="2021-07" db="EMBL/GenBank/DDBJ databases">
        <title>The Aristolochia fimbriata genome: insights into angiosperm evolution, floral development and chemical biosynthesis.</title>
        <authorList>
            <person name="Jiao Y."/>
        </authorList>
    </citation>
    <scope>NUCLEOTIDE SEQUENCE [LARGE SCALE GENOMIC DNA]</scope>
    <source>
        <strain evidence="2">IBCAS-2021</strain>
        <tissue evidence="2">Leaf</tissue>
    </source>
</reference>
<feature type="region of interest" description="Disordered" evidence="1">
    <location>
        <begin position="388"/>
        <end position="442"/>
    </location>
</feature>
<feature type="compositionally biased region" description="Basic and acidic residues" evidence="1">
    <location>
        <begin position="231"/>
        <end position="241"/>
    </location>
</feature>
<evidence type="ECO:0000313" key="3">
    <source>
        <dbReference type="Proteomes" id="UP000825729"/>
    </source>
</evidence>
<organism evidence="2 3">
    <name type="scientific">Aristolochia fimbriata</name>
    <name type="common">White veined hardy Dutchman's pipe vine</name>
    <dbReference type="NCBI Taxonomy" id="158543"/>
    <lineage>
        <taxon>Eukaryota</taxon>
        <taxon>Viridiplantae</taxon>
        <taxon>Streptophyta</taxon>
        <taxon>Embryophyta</taxon>
        <taxon>Tracheophyta</taxon>
        <taxon>Spermatophyta</taxon>
        <taxon>Magnoliopsida</taxon>
        <taxon>Magnoliidae</taxon>
        <taxon>Piperales</taxon>
        <taxon>Aristolochiaceae</taxon>
        <taxon>Aristolochia</taxon>
    </lineage>
</organism>
<sequence length="567" mass="61236">MSHRFAPSARTAGPKHIKENKNVEPGGFPHRALESQPASHPCNCGGTSREPDLNRPGHRPPWGQERAGELAGPEAGRSYSGRRGQRALARHAKESGGTPRRGKGKKGHARRAKLKGMGLPGEAGPHPHGAAQTLLTHLLGKGYQMFWAAQGYTDVSNEVYSLYRQARGRRRSGFRRVNWRKDHCRFRLNPARPKRTRAAHDAPPGIAWRERVRQPVESLASIGSRRAWGQRARDGPGRQHTEQPLGRPSVPLKPCPVRTRGIPANHRVFERKLHLRPQVKGTPAGRHASTLPPPHGALLPHQARRVAGGSRLSSLPPGDGLAEKPLCPPRGRRRTLNPGWSALPTSGDSKCTLEALVEGIFLGPLPAGTRTGGRIADLHPRPGGNSAEFKHGASRGEETGWIPPSNGLRTEEPSMRIGWPRRSMGAAGQQPTDGPAQVPWNGAPERVTAPCPGPRRRGWAATLKSGCLGILACPPRAKAICPSASGMAHSALETRRERPKWPRHPFAQLEFFDLSRDSLAGPFGALSDLEKGSCGAYGALMARHARAGHQADGGAGAAAKWCTLDMR</sequence>
<keyword evidence="3" id="KW-1185">Reference proteome</keyword>
<feature type="compositionally biased region" description="Basic residues" evidence="1">
    <location>
        <begin position="100"/>
        <end position="114"/>
    </location>
</feature>
<evidence type="ECO:0000256" key="1">
    <source>
        <dbReference type="SAM" id="MobiDB-lite"/>
    </source>
</evidence>
<dbReference type="EMBL" id="JAINDJ010000157">
    <property type="protein sequence ID" value="KAG9438355.1"/>
    <property type="molecule type" value="Genomic_DNA"/>
</dbReference>
<feature type="region of interest" description="Disordered" evidence="1">
    <location>
        <begin position="1"/>
        <end position="115"/>
    </location>
</feature>
<dbReference type="Proteomes" id="UP000825729">
    <property type="component" value="Unassembled WGS sequence"/>
</dbReference>
<dbReference type="AlphaFoldDB" id="A0AAV7DQU3"/>
<accession>A0AAV7DQU3</accession>
<feature type="compositionally biased region" description="Basic and acidic residues" evidence="1">
    <location>
        <begin position="388"/>
        <end position="398"/>
    </location>
</feature>
<name>A0AAV7DQU3_ARIFI</name>
<evidence type="ECO:0000313" key="2">
    <source>
        <dbReference type="EMBL" id="KAG9438355.1"/>
    </source>
</evidence>
<comment type="caution">
    <text evidence="2">The sequence shown here is derived from an EMBL/GenBank/DDBJ whole genome shotgun (WGS) entry which is preliminary data.</text>
</comment>
<feature type="region of interest" description="Disordered" evidence="1">
    <location>
        <begin position="309"/>
        <end position="341"/>
    </location>
</feature>
<feature type="region of interest" description="Disordered" evidence="1">
    <location>
        <begin position="221"/>
        <end position="257"/>
    </location>
</feature>
<proteinExistence type="predicted"/>
<gene>
    <name evidence="2" type="ORF">H6P81_021691</name>
</gene>